<dbReference type="InterPro" id="IPR050351">
    <property type="entry name" value="BphY/WalK/GraS-like"/>
</dbReference>
<comment type="catalytic activity">
    <reaction evidence="1">
        <text>ATP + protein L-histidine = ADP + protein N-phospho-L-histidine.</text>
        <dbReference type="EC" id="2.7.13.3"/>
    </reaction>
</comment>
<dbReference type="InterPro" id="IPR003594">
    <property type="entry name" value="HATPase_dom"/>
</dbReference>
<dbReference type="SMART" id="SM00065">
    <property type="entry name" value="GAF"/>
    <property type="match status" value="1"/>
</dbReference>
<protein>
    <recommendedName>
        <fullName evidence="2">histidine kinase</fullName>
        <ecNumber evidence="2">2.7.13.3</ecNumber>
    </recommendedName>
</protein>
<dbReference type="PRINTS" id="PR00344">
    <property type="entry name" value="BCTRLSENSOR"/>
</dbReference>
<evidence type="ECO:0000256" key="1">
    <source>
        <dbReference type="ARBA" id="ARBA00000085"/>
    </source>
</evidence>
<feature type="domain" description="Histidine kinase" evidence="6">
    <location>
        <begin position="202"/>
        <end position="416"/>
    </location>
</feature>
<evidence type="ECO:0000256" key="5">
    <source>
        <dbReference type="ARBA" id="ARBA00022777"/>
    </source>
</evidence>
<dbReference type="Pfam" id="PF13185">
    <property type="entry name" value="GAF_2"/>
    <property type="match status" value="1"/>
</dbReference>
<dbReference type="SUPFAM" id="SSF47384">
    <property type="entry name" value="Homodimeric domain of signal transducing histidine kinase"/>
    <property type="match status" value="1"/>
</dbReference>
<dbReference type="AlphaFoldDB" id="A0AAU9E8X4"/>
<dbReference type="InterPro" id="IPR004358">
    <property type="entry name" value="Sig_transdc_His_kin-like_C"/>
</dbReference>
<dbReference type="PANTHER" id="PTHR42878:SF15">
    <property type="entry name" value="BACTERIOPHYTOCHROME"/>
    <property type="match status" value="1"/>
</dbReference>
<evidence type="ECO:0000259" key="6">
    <source>
        <dbReference type="PROSITE" id="PS50109"/>
    </source>
</evidence>
<dbReference type="Gene3D" id="3.30.450.40">
    <property type="match status" value="1"/>
</dbReference>
<dbReference type="Pfam" id="PF02518">
    <property type="entry name" value="HATPase_c"/>
    <property type="match status" value="1"/>
</dbReference>
<dbReference type="KEGG" id="dmp:FAK_04310"/>
<dbReference type="InterPro" id="IPR036890">
    <property type="entry name" value="HATPase_C_sf"/>
</dbReference>
<evidence type="ECO:0000256" key="2">
    <source>
        <dbReference type="ARBA" id="ARBA00012438"/>
    </source>
</evidence>
<dbReference type="CDD" id="cd00082">
    <property type="entry name" value="HisKA"/>
    <property type="match status" value="1"/>
</dbReference>
<dbReference type="GO" id="GO:0030295">
    <property type="term" value="F:protein kinase activator activity"/>
    <property type="evidence" value="ECO:0007669"/>
    <property type="project" value="TreeGrafter"/>
</dbReference>
<evidence type="ECO:0000256" key="4">
    <source>
        <dbReference type="ARBA" id="ARBA00022679"/>
    </source>
</evidence>
<dbReference type="InterPro" id="IPR029016">
    <property type="entry name" value="GAF-like_dom_sf"/>
</dbReference>
<dbReference type="CDD" id="cd00075">
    <property type="entry name" value="HATPase"/>
    <property type="match status" value="1"/>
</dbReference>
<organism evidence="7 8">
    <name type="scientific">Desulfoferula mesophila</name>
    <dbReference type="NCBI Taxonomy" id="3058419"/>
    <lineage>
        <taxon>Bacteria</taxon>
        <taxon>Pseudomonadati</taxon>
        <taxon>Thermodesulfobacteriota</taxon>
        <taxon>Desulfarculia</taxon>
        <taxon>Desulfarculales</taxon>
        <taxon>Desulfarculaceae</taxon>
        <taxon>Desulfoferula</taxon>
    </lineage>
</organism>
<gene>
    <name evidence="7" type="ORF">FAK_04310</name>
</gene>
<dbReference type="SMART" id="SM00387">
    <property type="entry name" value="HATPase_c"/>
    <property type="match status" value="1"/>
</dbReference>
<dbReference type="GO" id="GO:0007234">
    <property type="term" value="P:osmosensory signaling via phosphorelay pathway"/>
    <property type="evidence" value="ECO:0007669"/>
    <property type="project" value="TreeGrafter"/>
</dbReference>
<dbReference type="InterPro" id="IPR036097">
    <property type="entry name" value="HisK_dim/P_sf"/>
</dbReference>
<dbReference type="Gene3D" id="1.10.287.130">
    <property type="match status" value="1"/>
</dbReference>
<dbReference type="Proteomes" id="UP001366166">
    <property type="component" value="Chromosome"/>
</dbReference>
<dbReference type="GO" id="GO:0000155">
    <property type="term" value="F:phosphorelay sensor kinase activity"/>
    <property type="evidence" value="ECO:0007669"/>
    <property type="project" value="InterPro"/>
</dbReference>
<dbReference type="GO" id="GO:0000156">
    <property type="term" value="F:phosphorelay response regulator activity"/>
    <property type="evidence" value="ECO:0007669"/>
    <property type="project" value="TreeGrafter"/>
</dbReference>
<dbReference type="EC" id="2.7.13.3" evidence="2"/>
<reference evidence="8" key="1">
    <citation type="journal article" date="2023" name="Arch. Microbiol.">
        <title>Desulfoferula mesophilus gen. nov. sp. nov., a mesophilic sulfate-reducing bacterium isolated from a brackish lake sediment.</title>
        <authorList>
            <person name="Watanabe T."/>
            <person name="Yabe T."/>
            <person name="Tsuji J.M."/>
            <person name="Fukui M."/>
        </authorList>
    </citation>
    <scope>NUCLEOTIDE SEQUENCE [LARGE SCALE GENOMIC DNA]</scope>
    <source>
        <strain evidence="8">12FAK</strain>
    </source>
</reference>
<dbReference type="InterPro" id="IPR005467">
    <property type="entry name" value="His_kinase_dom"/>
</dbReference>
<sequence length="423" mass="46237">MLRNQRLITVPLDQNQLRERNRALSVLLQLSNYLSTRTNLEDLLGGALELVMEQLGVNAGRLYMAAPDEDCYHLVVHRGLSPEGLETVPAGVGFTSKAARTRSFLAMRVEDLDDTDRVALLSSKGFKLVICLPLITRDQVIGVMNLSAEDIIPLEMASIDLVMVMGNLVATTAESVLQAQALSEQARQMAEQKEAVQFFAYTACHDMKSPATGVHGLARMLAQRAGHNLDEKGRAIITQIEKAAQRIEDLAQEVNAYIRVKEAPLNLSEVSLKEVLDEVAGEMAERLEKQGVVLELPAEEVVLKVDQGALVRAVTNLVDNALKYGGPGLSKVRVLHRQDEGFHVLQVSDDGVGVTEDLVEKCFTLFKRADTSQGTEGTGLGLAIVREIARRHGGKAWLETSQPKGACFCFSLSRDLPLNSTKS</sequence>
<dbReference type="InterPro" id="IPR003018">
    <property type="entry name" value="GAF"/>
</dbReference>
<keyword evidence="4" id="KW-0808">Transferase</keyword>
<dbReference type="RefSeq" id="WP_338605005.1">
    <property type="nucleotide sequence ID" value="NZ_AP028679.1"/>
</dbReference>
<evidence type="ECO:0000313" key="8">
    <source>
        <dbReference type="Proteomes" id="UP001366166"/>
    </source>
</evidence>
<proteinExistence type="predicted"/>
<dbReference type="PROSITE" id="PS50109">
    <property type="entry name" value="HIS_KIN"/>
    <property type="match status" value="1"/>
</dbReference>
<dbReference type="InterPro" id="IPR003661">
    <property type="entry name" value="HisK_dim/P_dom"/>
</dbReference>
<keyword evidence="5" id="KW-0418">Kinase</keyword>
<keyword evidence="8" id="KW-1185">Reference proteome</keyword>
<dbReference type="PANTHER" id="PTHR42878">
    <property type="entry name" value="TWO-COMPONENT HISTIDINE KINASE"/>
    <property type="match status" value="1"/>
</dbReference>
<dbReference type="SUPFAM" id="SSF55874">
    <property type="entry name" value="ATPase domain of HSP90 chaperone/DNA topoisomerase II/histidine kinase"/>
    <property type="match status" value="1"/>
</dbReference>
<dbReference type="EMBL" id="AP028679">
    <property type="protein sequence ID" value="BEQ13365.1"/>
    <property type="molecule type" value="Genomic_DNA"/>
</dbReference>
<evidence type="ECO:0000256" key="3">
    <source>
        <dbReference type="ARBA" id="ARBA00022553"/>
    </source>
</evidence>
<name>A0AAU9E8X4_9BACT</name>
<keyword evidence="3" id="KW-0597">Phosphoprotein</keyword>
<dbReference type="SUPFAM" id="SSF55781">
    <property type="entry name" value="GAF domain-like"/>
    <property type="match status" value="1"/>
</dbReference>
<dbReference type="Gene3D" id="3.30.565.10">
    <property type="entry name" value="Histidine kinase-like ATPase, C-terminal domain"/>
    <property type="match status" value="1"/>
</dbReference>
<accession>A0AAU9E8X4</accession>
<evidence type="ECO:0000313" key="7">
    <source>
        <dbReference type="EMBL" id="BEQ13365.1"/>
    </source>
</evidence>